<dbReference type="EMBL" id="BAABLP010000001">
    <property type="protein sequence ID" value="GAA4738735.1"/>
    <property type="molecule type" value="Genomic_DNA"/>
</dbReference>
<evidence type="ECO:0000313" key="7">
    <source>
        <dbReference type="EMBL" id="GAA4738735.1"/>
    </source>
</evidence>
<sequence>MDGRETEVQRMTDVADAELAREQRYVSGLYARLDVLRAELVAELERVRRGGATGTHQARTERDAMAQLFEERVRRLRDVDERLVFGRLQAEDGSKRYIGRIGLRDDDQQPLLLDWRAPQSSAFYQATAATPLGVRIRRHLTTRGRDVTALEDEVFDTEDVPEDATLTGESALMAALTAQRTGRMHDIVNTIQAEQDRIIRSQARGVLVVQGGPGTGKTAVALHRAAYLLYADKERLARNGVLVVGPSRSFLEYIEQVLPSLGETGVVLRTLGQLYPGVDAGAVDPSAVAAVKGRTVMASVIRRAVHARQVAPDRPTDVDVNGVVLRVDPALIHRAIRRAQGTHKPHNVARVTFVKEALGELTALLADRVAARGSTVDDEDRRMLREDLRTAQDVKVLLNTAWLPLTPEKLLGDLYTRPEYLARSAPELSRADRALLARPRRAPFTVGDVPLLDEAAELLGETDTTGDARAQAREAQRARDIENAEAAITNMGVEGLVSAESLADGFAEEGARLSTAERAAVDRTWTYGHIVVDEAQELTPMQWRLLRRRGPLRSFTVVGDLAQSAALPPAADWAQALSALTDDFRLERLSVNYRTPQAIAELAETRALRDGLPITHSRSVREGDAPEVLRVPADRVVAATLDAVAADRRRDDRGSVAVISPGPLVRELHDALRSGLGEPVGYGAQGLGAPVSVLDPWTAKGLEFDSVVVVDPDGVARDAGAGSLYVALTRPTRRLVVVEPTREPSGSR</sequence>
<dbReference type="PANTHER" id="PTHR11070">
    <property type="entry name" value="UVRD / RECB / PCRA DNA HELICASE FAMILY MEMBER"/>
    <property type="match status" value="1"/>
</dbReference>
<evidence type="ECO:0000256" key="2">
    <source>
        <dbReference type="ARBA" id="ARBA00022801"/>
    </source>
</evidence>
<dbReference type="InterPro" id="IPR000212">
    <property type="entry name" value="DNA_helicase_UvrD/REP"/>
</dbReference>
<evidence type="ECO:0000256" key="1">
    <source>
        <dbReference type="ARBA" id="ARBA00022741"/>
    </source>
</evidence>
<reference evidence="8" key="1">
    <citation type="journal article" date="2019" name="Int. J. Syst. Evol. Microbiol.">
        <title>The Global Catalogue of Microorganisms (GCM) 10K type strain sequencing project: providing services to taxonomists for standard genome sequencing and annotation.</title>
        <authorList>
            <consortium name="The Broad Institute Genomics Platform"/>
            <consortium name="The Broad Institute Genome Sequencing Center for Infectious Disease"/>
            <person name="Wu L."/>
            <person name="Ma J."/>
        </authorList>
    </citation>
    <scope>NUCLEOTIDE SEQUENCE [LARGE SCALE GENOMIC DNA]</scope>
    <source>
        <strain evidence="8">JCM 19015</strain>
    </source>
</reference>
<name>A0ABP8YV99_9MICO</name>
<dbReference type="InterPro" id="IPR027417">
    <property type="entry name" value="P-loop_NTPase"/>
</dbReference>
<comment type="caution">
    <text evidence="7">The sequence shown here is derived from an EMBL/GenBank/DDBJ whole genome shotgun (WGS) entry which is preliminary data.</text>
</comment>
<evidence type="ECO:0000313" key="8">
    <source>
        <dbReference type="Proteomes" id="UP001500121"/>
    </source>
</evidence>
<keyword evidence="8" id="KW-1185">Reference proteome</keyword>
<keyword evidence="1 5" id="KW-0547">Nucleotide-binding</keyword>
<feature type="binding site" evidence="5">
    <location>
        <begin position="211"/>
        <end position="218"/>
    </location>
    <ligand>
        <name>ATP</name>
        <dbReference type="ChEBI" id="CHEBI:30616"/>
    </ligand>
</feature>
<evidence type="ECO:0000256" key="5">
    <source>
        <dbReference type="PROSITE-ProRule" id="PRU00560"/>
    </source>
</evidence>
<evidence type="ECO:0000256" key="4">
    <source>
        <dbReference type="ARBA" id="ARBA00022840"/>
    </source>
</evidence>
<dbReference type="PROSITE" id="PS51198">
    <property type="entry name" value="UVRD_HELICASE_ATP_BIND"/>
    <property type="match status" value="1"/>
</dbReference>
<keyword evidence="4 5" id="KW-0067">ATP-binding</keyword>
<dbReference type="SUPFAM" id="SSF52540">
    <property type="entry name" value="P-loop containing nucleoside triphosphate hydrolases"/>
    <property type="match status" value="1"/>
</dbReference>
<protein>
    <submittedName>
        <fullName evidence="7">AAA family ATPase</fullName>
    </submittedName>
</protein>
<feature type="domain" description="UvrD-like helicase ATP-binding" evidence="6">
    <location>
        <begin position="190"/>
        <end position="596"/>
    </location>
</feature>
<organism evidence="7 8">
    <name type="scientific">Amnibacterium soli</name>
    <dbReference type="NCBI Taxonomy" id="1282736"/>
    <lineage>
        <taxon>Bacteria</taxon>
        <taxon>Bacillati</taxon>
        <taxon>Actinomycetota</taxon>
        <taxon>Actinomycetes</taxon>
        <taxon>Micrococcales</taxon>
        <taxon>Microbacteriaceae</taxon>
        <taxon>Amnibacterium</taxon>
    </lineage>
</organism>
<evidence type="ECO:0000259" key="6">
    <source>
        <dbReference type="PROSITE" id="PS51198"/>
    </source>
</evidence>
<keyword evidence="3 5" id="KW-0347">Helicase</keyword>
<dbReference type="Gene3D" id="3.40.50.300">
    <property type="entry name" value="P-loop containing nucleotide triphosphate hydrolases"/>
    <property type="match status" value="3"/>
</dbReference>
<proteinExistence type="predicted"/>
<dbReference type="Pfam" id="PF13245">
    <property type="entry name" value="AAA_19"/>
    <property type="match status" value="1"/>
</dbReference>
<dbReference type="Proteomes" id="UP001500121">
    <property type="component" value="Unassembled WGS sequence"/>
</dbReference>
<evidence type="ECO:0000256" key="3">
    <source>
        <dbReference type="ARBA" id="ARBA00022806"/>
    </source>
</evidence>
<gene>
    <name evidence="7" type="ORF">GCM10025783_06770</name>
</gene>
<dbReference type="InterPro" id="IPR014016">
    <property type="entry name" value="UvrD-like_ATP-bd"/>
</dbReference>
<keyword evidence="2 5" id="KW-0378">Hydrolase</keyword>
<dbReference type="PANTHER" id="PTHR11070:SF45">
    <property type="entry name" value="DNA 3'-5' HELICASE"/>
    <property type="match status" value="1"/>
</dbReference>
<accession>A0ABP8YV99</accession>